<evidence type="ECO:0000313" key="1">
    <source>
        <dbReference type="EMBL" id="QJA97767.1"/>
    </source>
</evidence>
<reference evidence="1" key="1">
    <citation type="submission" date="2020-03" db="EMBL/GenBank/DDBJ databases">
        <title>The deep terrestrial virosphere.</title>
        <authorList>
            <person name="Holmfeldt K."/>
            <person name="Nilsson E."/>
            <person name="Simone D."/>
            <person name="Lopez-Fernandez M."/>
            <person name="Wu X."/>
            <person name="de Brujin I."/>
            <person name="Lundin D."/>
            <person name="Andersson A."/>
            <person name="Bertilsson S."/>
            <person name="Dopson M."/>
        </authorList>
    </citation>
    <scope>NUCLEOTIDE SEQUENCE</scope>
    <source>
        <strain evidence="1">MM415B05975</strain>
    </source>
</reference>
<organism evidence="1">
    <name type="scientific">viral metagenome</name>
    <dbReference type="NCBI Taxonomy" id="1070528"/>
    <lineage>
        <taxon>unclassified sequences</taxon>
        <taxon>metagenomes</taxon>
        <taxon>organismal metagenomes</taxon>
    </lineage>
</organism>
<gene>
    <name evidence="1" type="ORF">MM415B05975_0007</name>
</gene>
<name>A0A6M3LQV3_9ZZZZ</name>
<dbReference type="AlphaFoldDB" id="A0A6M3LQV3"/>
<protein>
    <submittedName>
        <fullName evidence="1">Uncharacterized protein</fullName>
    </submittedName>
</protein>
<proteinExistence type="predicted"/>
<accession>A0A6M3LQV3</accession>
<dbReference type="EMBL" id="MT143523">
    <property type="protein sequence ID" value="QJA97767.1"/>
    <property type="molecule type" value="Genomic_DNA"/>
</dbReference>
<sequence>MKTECKHKISSTVVKKQRIKDIGSALGRNAENIILTNEYVAGICEKCGKVFPDETINSKD</sequence>